<dbReference type="PROSITE" id="PS00723">
    <property type="entry name" value="POLYPRENYL_SYNTHASE_1"/>
    <property type="match status" value="1"/>
</dbReference>
<comment type="similarity">
    <text evidence="4">Belongs to the FPP/GGPP synthase family.</text>
</comment>
<evidence type="ECO:0000256" key="3">
    <source>
        <dbReference type="ARBA" id="ARBA00022842"/>
    </source>
</evidence>
<accession>K0F5U1</accession>
<dbReference type="STRING" id="1133849.O3I_033755"/>
<organism evidence="5 6">
    <name type="scientific">Nocardia brasiliensis (strain ATCC 700358 / HUJEG-1)</name>
    <dbReference type="NCBI Taxonomy" id="1133849"/>
    <lineage>
        <taxon>Bacteria</taxon>
        <taxon>Bacillati</taxon>
        <taxon>Actinomycetota</taxon>
        <taxon>Actinomycetes</taxon>
        <taxon>Mycobacteriales</taxon>
        <taxon>Nocardiaceae</taxon>
        <taxon>Nocardia</taxon>
    </lineage>
</organism>
<dbReference type="AlphaFoldDB" id="K0F5U1"/>
<dbReference type="SUPFAM" id="SSF48576">
    <property type="entry name" value="Terpenoid synthases"/>
    <property type="match status" value="1"/>
</dbReference>
<dbReference type="KEGG" id="nbr:O3I_033755"/>
<dbReference type="GO" id="GO:0008299">
    <property type="term" value="P:isoprenoid biosynthetic process"/>
    <property type="evidence" value="ECO:0007669"/>
    <property type="project" value="InterPro"/>
</dbReference>
<dbReference type="InterPro" id="IPR033749">
    <property type="entry name" value="Polyprenyl_synt_CS"/>
</dbReference>
<dbReference type="GO" id="GO:0046872">
    <property type="term" value="F:metal ion binding"/>
    <property type="evidence" value="ECO:0007669"/>
    <property type="project" value="UniProtKB-KW"/>
</dbReference>
<evidence type="ECO:0000313" key="5">
    <source>
        <dbReference type="EMBL" id="AFU04700.1"/>
    </source>
</evidence>
<evidence type="ECO:0000313" key="6">
    <source>
        <dbReference type="Proteomes" id="UP000006304"/>
    </source>
</evidence>
<dbReference type="eggNOG" id="COG0142">
    <property type="taxonomic scope" value="Bacteria"/>
</dbReference>
<protein>
    <submittedName>
        <fullName evidence="5">Geranylgeranyl pyrophosphate synthase-like protein</fullName>
    </submittedName>
</protein>
<dbReference type="SFLD" id="SFLDS00005">
    <property type="entry name" value="Isoprenoid_Synthase_Type_I"/>
    <property type="match status" value="1"/>
</dbReference>
<dbReference type="Gene3D" id="1.10.600.10">
    <property type="entry name" value="Farnesyl Diphosphate Synthase"/>
    <property type="match status" value="1"/>
</dbReference>
<evidence type="ECO:0000256" key="1">
    <source>
        <dbReference type="ARBA" id="ARBA00005128"/>
    </source>
</evidence>
<proteinExistence type="inferred from homology"/>
<dbReference type="EMBL" id="CP003876">
    <property type="protein sequence ID" value="AFU04700.1"/>
    <property type="molecule type" value="Genomic_DNA"/>
</dbReference>
<evidence type="ECO:0000256" key="2">
    <source>
        <dbReference type="ARBA" id="ARBA00022723"/>
    </source>
</evidence>
<name>K0F5U1_NOCB7</name>
<keyword evidence="6" id="KW-1185">Reference proteome</keyword>
<dbReference type="InterPro" id="IPR008949">
    <property type="entry name" value="Isoprenoid_synthase_dom_sf"/>
</dbReference>
<gene>
    <name evidence="5" type="ORF">O3I_033755</name>
</gene>
<dbReference type="Pfam" id="PF00348">
    <property type="entry name" value="polyprenyl_synt"/>
    <property type="match status" value="1"/>
</dbReference>
<dbReference type="InterPro" id="IPR000092">
    <property type="entry name" value="Polyprenyl_synt"/>
</dbReference>
<dbReference type="PROSITE" id="PS00444">
    <property type="entry name" value="POLYPRENYL_SYNTHASE_2"/>
    <property type="match status" value="1"/>
</dbReference>
<evidence type="ECO:0000256" key="4">
    <source>
        <dbReference type="RuleBase" id="RU004466"/>
    </source>
</evidence>
<dbReference type="SFLD" id="SFLDG01017">
    <property type="entry name" value="Polyprenyl_Transferase_Like"/>
    <property type="match status" value="1"/>
</dbReference>
<comment type="pathway">
    <text evidence="1">Isoprenoid biosynthesis.</text>
</comment>
<dbReference type="Proteomes" id="UP000006304">
    <property type="component" value="Chromosome"/>
</dbReference>
<sequence length="324" mass="34799">MFEPAYRSAVTALPADIATVGGYHIGWWDAQRTPTQLGGKSIRPALVLASAAANTRGSAELTRERAIIAAVAVEMVHDFSLLHDDIMDNDEIRRHRCAAWATFGVPAAILTGDLFLTAATNLLISQDRDAARILIKALHALCEGQTEDLAFENRPSVSLPECLHMVEGKTAALLSASCELGAWAAHAGPEKATLMRQFGLQLGFAFQLVDDLLGIWGDPEITGKPVFADLVHRKKSLPVVAALNSHTTAGIELAQRYSGTDLLSQAELEDLARLIELAGGRRWAEDAAAEHISAAQHLLEQAEPNPAAAADLLTLAGLITRRER</sequence>
<keyword evidence="3" id="KW-0460">Magnesium</keyword>
<dbReference type="PANTHER" id="PTHR12001">
    <property type="entry name" value="GERANYLGERANYL PYROPHOSPHATE SYNTHASE"/>
    <property type="match status" value="1"/>
</dbReference>
<dbReference type="GO" id="GO:0004659">
    <property type="term" value="F:prenyltransferase activity"/>
    <property type="evidence" value="ECO:0007669"/>
    <property type="project" value="InterPro"/>
</dbReference>
<dbReference type="HOGENOM" id="CLU_014015_2_1_11"/>
<dbReference type="PANTHER" id="PTHR12001:SF86">
    <property type="entry name" value="GERANYLGERANYL DIPHOSPHATE SYNTHASE"/>
    <property type="match status" value="1"/>
</dbReference>
<keyword evidence="2" id="KW-0479">Metal-binding</keyword>
<dbReference type="CDD" id="cd00685">
    <property type="entry name" value="Trans_IPPS_HT"/>
    <property type="match status" value="1"/>
</dbReference>
<keyword evidence="4" id="KW-0808">Transferase</keyword>
<reference evidence="5 6" key="1">
    <citation type="journal article" date="2012" name="J. Bacteriol.">
        <title>Complete genome sequence of Nocardia brasiliensis HUJEG-1.</title>
        <authorList>
            <person name="Vera-Cabrera L."/>
            <person name="Ortiz-Lopez R."/>
            <person name="Elizondo-Gonzalez R."/>
            <person name="Perez-Maya A.A."/>
            <person name="Ocampo-Candiani J."/>
        </authorList>
    </citation>
    <scope>NUCLEOTIDE SEQUENCE [LARGE SCALE GENOMIC DNA]</scope>
    <source>
        <strain evidence="6">ATCC 700358</strain>
    </source>
</reference>